<name>A0ABQ7I1V1_9MICR</name>
<proteinExistence type="predicted"/>
<reference evidence="1 2" key="1">
    <citation type="submission" date="2019-01" db="EMBL/GenBank/DDBJ databases">
        <title>Genomes sequencing and comparative genomics of infectious freshwater microsporidia, Cucumispora dikerogammari and Thelohania contejeani.</title>
        <authorList>
            <person name="Cormier A."/>
            <person name="Giraud I."/>
            <person name="Wattier R."/>
            <person name="Teixeira M."/>
            <person name="Grandjean F."/>
            <person name="Rigaud T."/>
            <person name="Cordaux R."/>
        </authorList>
    </citation>
    <scope>NUCLEOTIDE SEQUENCE [LARGE SCALE GENOMIC DNA]</scope>
    <source>
        <strain evidence="1">T1</strain>
        <tissue evidence="1">Spores</tissue>
    </source>
</reference>
<sequence>MVKSTPTYCSISGDVYIINVHIHSDPNVLDHLSRDISGSGHFLTHVEYFNDIFSTINKKLVAYGIRINPHYDQINLDDFHIPWGESGMSEYSPVNYKTQVCKEFFRDTSPKGVGNRILLFQHPNDTIVSIAKSSIQTEKECGNISGFLYKNPDDLRILLIDGILKMFSYGAYAVDMMSPDHFNIEICEYARKCVTKSNNREGEYYRKHNSWY</sequence>
<protein>
    <submittedName>
        <fullName evidence="1">Uncharacterized protein</fullName>
    </submittedName>
</protein>
<dbReference type="EMBL" id="SBIQ01000015">
    <property type="protein sequence ID" value="KAF7684390.1"/>
    <property type="molecule type" value="Genomic_DNA"/>
</dbReference>
<organism evidence="1 2">
    <name type="scientific">Astathelohania contejeani</name>
    <dbReference type="NCBI Taxonomy" id="164912"/>
    <lineage>
        <taxon>Eukaryota</taxon>
        <taxon>Fungi</taxon>
        <taxon>Fungi incertae sedis</taxon>
        <taxon>Microsporidia</taxon>
        <taxon>Astathelohaniidae</taxon>
        <taxon>Astathelohania</taxon>
    </lineage>
</organism>
<evidence type="ECO:0000313" key="2">
    <source>
        <dbReference type="Proteomes" id="UP001516464"/>
    </source>
</evidence>
<dbReference type="Proteomes" id="UP001516464">
    <property type="component" value="Unassembled WGS sequence"/>
</dbReference>
<comment type="caution">
    <text evidence="1">The sequence shown here is derived from an EMBL/GenBank/DDBJ whole genome shotgun (WGS) entry which is preliminary data.</text>
</comment>
<evidence type="ECO:0000313" key="1">
    <source>
        <dbReference type="EMBL" id="KAF7684390.1"/>
    </source>
</evidence>
<gene>
    <name evidence="1" type="ORF">TCON_0411</name>
</gene>
<keyword evidence="2" id="KW-1185">Reference proteome</keyword>
<accession>A0ABQ7I1V1</accession>